<feature type="transmembrane region" description="Helical" evidence="1">
    <location>
        <begin position="64"/>
        <end position="82"/>
    </location>
</feature>
<protein>
    <recommendedName>
        <fullName evidence="2">DUF7887 domain-containing protein</fullName>
    </recommendedName>
</protein>
<dbReference type="PANTHER" id="PTHR38389">
    <property type="entry name" value="DNA-DIRECTED RNA POLYMERASE SUBUNIT BETA"/>
    <property type="match status" value="1"/>
</dbReference>
<dbReference type="InterPro" id="IPR057209">
    <property type="entry name" value="DUF7887"/>
</dbReference>
<keyword evidence="1" id="KW-1133">Transmembrane helix</keyword>
<organism evidence="3">
    <name type="scientific">Solanum chilense</name>
    <name type="common">Tomato</name>
    <name type="synonym">Lycopersicon chilense</name>
    <dbReference type="NCBI Taxonomy" id="4083"/>
    <lineage>
        <taxon>Eukaryota</taxon>
        <taxon>Viridiplantae</taxon>
        <taxon>Streptophyta</taxon>
        <taxon>Embryophyta</taxon>
        <taxon>Tracheophyta</taxon>
        <taxon>Spermatophyta</taxon>
        <taxon>Magnoliopsida</taxon>
        <taxon>eudicotyledons</taxon>
        <taxon>Gunneridae</taxon>
        <taxon>Pentapetalae</taxon>
        <taxon>asterids</taxon>
        <taxon>lamiids</taxon>
        <taxon>Solanales</taxon>
        <taxon>Solanaceae</taxon>
        <taxon>Solanoideae</taxon>
        <taxon>Solaneae</taxon>
        <taxon>Solanum</taxon>
        <taxon>Solanum subgen. Lycopersicon</taxon>
    </lineage>
</organism>
<feature type="transmembrane region" description="Helical" evidence="1">
    <location>
        <begin position="102"/>
        <end position="119"/>
    </location>
</feature>
<evidence type="ECO:0000313" key="3">
    <source>
        <dbReference type="EMBL" id="TMW88777.1"/>
    </source>
</evidence>
<dbReference type="EMBL" id="RXGB01004884">
    <property type="protein sequence ID" value="TMW88777.1"/>
    <property type="molecule type" value="Genomic_DNA"/>
</dbReference>
<name>A0A6N2B1M4_SOLCI</name>
<keyword evidence="1" id="KW-0472">Membrane</keyword>
<accession>A0A6N2B1M4</accession>
<dbReference type="AlphaFoldDB" id="A0A6N2B1M4"/>
<proteinExistence type="predicted"/>
<keyword evidence="1" id="KW-0812">Transmembrane</keyword>
<sequence>MLITQNFINCYSSSNNFSYIFLKYRKRRLNTKYSTISLAKKKEFSENSKVEENSISSLKIPRNFLIQALVGVFALGFIDAGYSGDWSRIGVITKDNEDLLKIAAFFIVPLCLFVIFSFNKKIEE</sequence>
<dbReference type="Pfam" id="PF25397">
    <property type="entry name" value="DUF7887"/>
    <property type="match status" value="1"/>
</dbReference>
<gene>
    <name evidence="3" type="ORF">EJD97_018098</name>
</gene>
<evidence type="ECO:0000256" key="1">
    <source>
        <dbReference type="SAM" id="Phobius"/>
    </source>
</evidence>
<dbReference type="PANTHER" id="PTHR38389:SF1">
    <property type="entry name" value="DNA-DIRECTED RNA POLYMERASE SUBUNIT BETA"/>
    <property type="match status" value="1"/>
</dbReference>
<comment type="caution">
    <text evidence="3">The sequence shown here is derived from an EMBL/GenBank/DDBJ whole genome shotgun (WGS) entry which is preliminary data.</text>
</comment>
<evidence type="ECO:0000259" key="2">
    <source>
        <dbReference type="Pfam" id="PF25397"/>
    </source>
</evidence>
<feature type="domain" description="DUF7887" evidence="2">
    <location>
        <begin position="60"/>
        <end position="120"/>
    </location>
</feature>
<reference evidence="3" key="1">
    <citation type="submission" date="2019-05" db="EMBL/GenBank/DDBJ databases">
        <title>The de novo reference genome and transcriptome assemblies of the wild tomato species Solanum chilense.</title>
        <authorList>
            <person name="Stam R."/>
            <person name="Nosenko T."/>
            <person name="Hoerger A.C."/>
            <person name="Stephan W."/>
            <person name="Seidel M.A."/>
            <person name="Kuhn J.M.M."/>
            <person name="Haberer G."/>
            <person name="Tellier A."/>
        </authorList>
    </citation>
    <scope>NUCLEOTIDE SEQUENCE</scope>
    <source>
        <tissue evidence="3">Mature leaves</tissue>
    </source>
</reference>